<keyword evidence="7" id="KW-1185">Reference proteome</keyword>
<comment type="similarity">
    <text evidence="1">Belongs to the thiolase-like superfamily. Chalcone/stilbene synthases family.</text>
</comment>
<dbReference type="Pfam" id="PF00195">
    <property type="entry name" value="Chal_sti_synt_N"/>
    <property type="match status" value="1"/>
</dbReference>
<feature type="region of interest" description="Disordered" evidence="3">
    <location>
        <begin position="1"/>
        <end position="28"/>
    </location>
</feature>
<comment type="caution">
    <text evidence="6">The sequence shown here is derived from an EMBL/GenBank/DDBJ whole genome shotgun (WGS) entry which is preliminary data.</text>
</comment>
<protein>
    <submittedName>
        <fullName evidence="6">Type III polyketide synthase</fullName>
    </submittedName>
</protein>
<dbReference type="InterPro" id="IPR011141">
    <property type="entry name" value="Polyketide_synthase_type-III"/>
</dbReference>
<reference evidence="6 7" key="1">
    <citation type="journal article" date="2013" name="Int. J. Syst. Evol. Microbiol.">
        <title>Sphingomonas kyungheensis sp. nov., a bacterium with ginsenoside-converting activity isolated from soil of a ginseng field.</title>
        <authorList>
            <person name="Son H.M."/>
            <person name="Yang J.E."/>
            <person name="Park Y."/>
            <person name="Han C.K."/>
            <person name="Kim S.G."/>
            <person name="Kook M."/>
            <person name="Yi T.H."/>
        </authorList>
    </citation>
    <scope>NUCLEOTIDE SEQUENCE [LARGE SCALE GENOMIC DNA]</scope>
    <source>
        <strain evidence="6 7">LMG 26582</strain>
    </source>
</reference>
<feature type="domain" description="Chalcone/stilbene synthase C-terminal" evidence="5">
    <location>
        <begin position="263"/>
        <end position="393"/>
    </location>
</feature>
<evidence type="ECO:0000256" key="1">
    <source>
        <dbReference type="ARBA" id="ARBA00005531"/>
    </source>
</evidence>
<feature type="domain" description="Chalcone/stilbene synthase N-terminal" evidence="4">
    <location>
        <begin position="35"/>
        <end position="250"/>
    </location>
</feature>
<name>A0ABU8H4P9_9SPHN</name>
<accession>A0ABU8H4P9</accession>
<dbReference type="InterPro" id="IPR001099">
    <property type="entry name" value="Chalcone/stilbene_synt_N"/>
</dbReference>
<dbReference type="CDD" id="cd00831">
    <property type="entry name" value="CHS_like"/>
    <property type="match status" value="1"/>
</dbReference>
<dbReference type="InterPro" id="IPR016039">
    <property type="entry name" value="Thiolase-like"/>
</dbReference>
<dbReference type="SUPFAM" id="SSF53901">
    <property type="entry name" value="Thiolase-like"/>
    <property type="match status" value="2"/>
</dbReference>
<proteinExistence type="inferred from homology"/>
<dbReference type="InterPro" id="IPR012328">
    <property type="entry name" value="Chalcone/stilbene_synt_C"/>
</dbReference>
<organism evidence="6 7">
    <name type="scientific">Sphingomonas kyungheensis</name>
    <dbReference type="NCBI Taxonomy" id="1069987"/>
    <lineage>
        <taxon>Bacteria</taxon>
        <taxon>Pseudomonadati</taxon>
        <taxon>Pseudomonadota</taxon>
        <taxon>Alphaproteobacteria</taxon>
        <taxon>Sphingomonadales</taxon>
        <taxon>Sphingomonadaceae</taxon>
        <taxon>Sphingomonas</taxon>
    </lineage>
</organism>
<dbReference type="Pfam" id="PF02797">
    <property type="entry name" value="Chal_sti_synt_C"/>
    <property type="match status" value="1"/>
</dbReference>
<dbReference type="PIRSF" id="PIRSF000451">
    <property type="entry name" value="PKS_III"/>
    <property type="match status" value="1"/>
</dbReference>
<evidence type="ECO:0000313" key="6">
    <source>
        <dbReference type="EMBL" id="MEI5688020.1"/>
    </source>
</evidence>
<evidence type="ECO:0000256" key="2">
    <source>
        <dbReference type="ARBA" id="ARBA00022679"/>
    </source>
</evidence>
<evidence type="ECO:0000313" key="7">
    <source>
        <dbReference type="Proteomes" id="UP001367771"/>
    </source>
</evidence>
<evidence type="ECO:0000259" key="4">
    <source>
        <dbReference type="Pfam" id="PF00195"/>
    </source>
</evidence>
<sequence length="394" mass="40804">MVTPRIGPGRARSDGALGGNTASKSRPRAFNDVRNCARNQRMPVVAYLNAIGTAVPPHDVHQHFIDWANTRVTPEARGLFRRMTARAGISHRWSVLGGTDGGSAIDPGGFYGAALPGTAARMRLYAAEAPALALAAIAALGDPVPEGITHLVVASCTGFVAPGIDQIIARRLGLASSVERLLIGFMGCYAAVVALRSARHIVRSQPAARVLVVTVELSSLHLQDDSEVAPLLAMLQFGDGAAAALVSATPAGIALGEPFAATLTESEELIRWTITDTGFAMHLDGAVPGRIGDALTDPAFVAAVTGGQAPDSLFWAVHAGGRSILDAVQSGLALPKEALDPSRRVLADYGNMSSATLMFVLARLLAAPPDQPEGVALAFGPGLAAEGLALRTVR</sequence>
<dbReference type="Gene3D" id="3.40.47.10">
    <property type="match status" value="2"/>
</dbReference>
<evidence type="ECO:0000259" key="5">
    <source>
        <dbReference type="Pfam" id="PF02797"/>
    </source>
</evidence>
<evidence type="ECO:0000256" key="3">
    <source>
        <dbReference type="SAM" id="MobiDB-lite"/>
    </source>
</evidence>
<gene>
    <name evidence="6" type="ORF">V8201_13100</name>
</gene>
<dbReference type="Proteomes" id="UP001367771">
    <property type="component" value="Unassembled WGS sequence"/>
</dbReference>
<dbReference type="PANTHER" id="PTHR11877:SF46">
    <property type="entry name" value="TYPE III POLYKETIDE SYNTHASE A"/>
    <property type="match status" value="1"/>
</dbReference>
<keyword evidence="2" id="KW-0808">Transferase</keyword>
<dbReference type="PANTHER" id="PTHR11877">
    <property type="entry name" value="HYDROXYMETHYLGLUTARYL-COA SYNTHASE"/>
    <property type="match status" value="1"/>
</dbReference>
<dbReference type="EMBL" id="JBBBDM010000006">
    <property type="protein sequence ID" value="MEI5688020.1"/>
    <property type="molecule type" value="Genomic_DNA"/>
</dbReference>